<protein>
    <submittedName>
        <fullName evidence="1">Uncharacterized protein</fullName>
    </submittedName>
</protein>
<dbReference type="Proteomes" id="UP000015105">
    <property type="component" value="Chromosome 6D"/>
</dbReference>
<reference evidence="2" key="1">
    <citation type="journal article" date="2014" name="Science">
        <title>Ancient hybridizations among the ancestral genomes of bread wheat.</title>
        <authorList>
            <consortium name="International Wheat Genome Sequencing Consortium,"/>
            <person name="Marcussen T."/>
            <person name="Sandve S.R."/>
            <person name="Heier L."/>
            <person name="Spannagl M."/>
            <person name="Pfeifer M."/>
            <person name="Jakobsen K.S."/>
            <person name="Wulff B.B."/>
            <person name="Steuernagel B."/>
            <person name="Mayer K.F."/>
            <person name="Olsen O.A."/>
        </authorList>
    </citation>
    <scope>NUCLEOTIDE SEQUENCE [LARGE SCALE GENOMIC DNA]</scope>
    <source>
        <strain evidence="2">cv. AL8/78</strain>
    </source>
</reference>
<evidence type="ECO:0000313" key="2">
    <source>
        <dbReference type="Proteomes" id="UP000015105"/>
    </source>
</evidence>
<accession>A0A453NXF7</accession>
<name>A0A453NXF7_AEGTS</name>
<evidence type="ECO:0000313" key="1">
    <source>
        <dbReference type="EnsemblPlants" id="AET6Gv20531900.40"/>
    </source>
</evidence>
<dbReference type="AlphaFoldDB" id="A0A453NXF7"/>
<reference evidence="1" key="4">
    <citation type="submission" date="2019-03" db="UniProtKB">
        <authorList>
            <consortium name="EnsemblPlants"/>
        </authorList>
    </citation>
    <scope>IDENTIFICATION</scope>
</reference>
<dbReference type="EnsemblPlants" id="AET6Gv20531900.40">
    <property type="protein sequence ID" value="AET6Gv20531900.40"/>
    <property type="gene ID" value="AET6Gv20531900"/>
</dbReference>
<reference evidence="2" key="2">
    <citation type="journal article" date="2017" name="Nat. Plants">
        <title>The Aegilops tauschii genome reveals multiple impacts of transposons.</title>
        <authorList>
            <person name="Zhao G."/>
            <person name="Zou C."/>
            <person name="Li K."/>
            <person name="Wang K."/>
            <person name="Li T."/>
            <person name="Gao L."/>
            <person name="Zhang X."/>
            <person name="Wang H."/>
            <person name="Yang Z."/>
            <person name="Liu X."/>
            <person name="Jiang W."/>
            <person name="Mao L."/>
            <person name="Kong X."/>
            <person name="Jiao Y."/>
            <person name="Jia J."/>
        </authorList>
    </citation>
    <scope>NUCLEOTIDE SEQUENCE [LARGE SCALE GENOMIC DNA]</scope>
    <source>
        <strain evidence="2">cv. AL8/78</strain>
    </source>
</reference>
<reference evidence="1" key="5">
    <citation type="journal article" date="2021" name="G3 (Bethesda)">
        <title>Aegilops tauschii genome assembly Aet v5.0 features greater sequence contiguity and improved annotation.</title>
        <authorList>
            <person name="Wang L."/>
            <person name="Zhu T."/>
            <person name="Rodriguez J.C."/>
            <person name="Deal K.R."/>
            <person name="Dubcovsky J."/>
            <person name="McGuire P.E."/>
            <person name="Lux T."/>
            <person name="Spannagl M."/>
            <person name="Mayer K.F.X."/>
            <person name="Baldrich P."/>
            <person name="Meyers B.C."/>
            <person name="Huo N."/>
            <person name="Gu Y.Q."/>
            <person name="Zhou H."/>
            <person name="Devos K.M."/>
            <person name="Bennetzen J.L."/>
            <person name="Unver T."/>
            <person name="Budak H."/>
            <person name="Gulick P.J."/>
            <person name="Galiba G."/>
            <person name="Kalapos B."/>
            <person name="Nelson D.R."/>
            <person name="Li P."/>
            <person name="You F.M."/>
            <person name="Luo M.C."/>
            <person name="Dvorak J."/>
        </authorList>
    </citation>
    <scope>NUCLEOTIDE SEQUENCE [LARGE SCALE GENOMIC DNA]</scope>
    <source>
        <strain evidence="1">cv. AL8/78</strain>
    </source>
</reference>
<organism evidence="1 2">
    <name type="scientific">Aegilops tauschii subsp. strangulata</name>
    <name type="common">Goatgrass</name>
    <dbReference type="NCBI Taxonomy" id="200361"/>
    <lineage>
        <taxon>Eukaryota</taxon>
        <taxon>Viridiplantae</taxon>
        <taxon>Streptophyta</taxon>
        <taxon>Embryophyta</taxon>
        <taxon>Tracheophyta</taxon>
        <taxon>Spermatophyta</taxon>
        <taxon>Magnoliopsida</taxon>
        <taxon>Liliopsida</taxon>
        <taxon>Poales</taxon>
        <taxon>Poaceae</taxon>
        <taxon>BOP clade</taxon>
        <taxon>Pooideae</taxon>
        <taxon>Triticodae</taxon>
        <taxon>Triticeae</taxon>
        <taxon>Triticinae</taxon>
        <taxon>Aegilops</taxon>
    </lineage>
</organism>
<keyword evidence="2" id="KW-1185">Reference proteome</keyword>
<proteinExistence type="predicted"/>
<sequence length="141" mass="15268">TPFLRPFAPCRWMTTWTVLCVGHPFDVVSSMLEDLVPPHRPSASSSLAVDPCSCSSRCHHVLQLLRMQPPLAVPWSSSSSSSVCRSLLKLLRLPFPAQAPPAAVLCFISSDTSSSSSRAPPSSTSPVRRCWLFSSTNKKGA</sequence>
<reference evidence="1" key="3">
    <citation type="journal article" date="2017" name="Nature">
        <title>Genome sequence of the progenitor of the wheat D genome Aegilops tauschii.</title>
        <authorList>
            <person name="Luo M.C."/>
            <person name="Gu Y.Q."/>
            <person name="Puiu D."/>
            <person name="Wang H."/>
            <person name="Twardziok S.O."/>
            <person name="Deal K.R."/>
            <person name="Huo N."/>
            <person name="Zhu T."/>
            <person name="Wang L."/>
            <person name="Wang Y."/>
            <person name="McGuire P.E."/>
            <person name="Liu S."/>
            <person name="Long H."/>
            <person name="Ramasamy R.K."/>
            <person name="Rodriguez J.C."/>
            <person name="Van S.L."/>
            <person name="Yuan L."/>
            <person name="Wang Z."/>
            <person name="Xia Z."/>
            <person name="Xiao L."/>
            <person name="Anderson O.D."/>
            <person name="Ouyang S."/>
            <person name="Liang Y."/>
            <person name="Zimin A.V."/>
            <person name="Pertea G."/>
            <person name="Qi P."/>
            <person name="Bennetzen J.L."/>
            <person name="Dai X."/>
            <person name="Dawson M.W."/>
            <person name="Muller H.G."/>
            <person name="Kugler K."/>
            <person name="Rivarola-Duarte L."/>
            <person name="Spannagl M."/>
            <person name="Mayer K.F.X."/>
            <person name="Lu F.H."/>
            <person name="Bevan M.W."/>
            <person name="Leroy P."/>
            <person name="Li P."/>
            <person name="You F.M."/>
            <person name="Sun Q."/>
            <person name="Liu Z."/>
            <person name="Lyons E."/>
            <person name="Wicker T."/>
            <person name="Salzberg S.L."/>
            <person name="Devos K.M."/>
            <person name="Dvorak J."/>
        </authorList>
    </citation>
    <scope>NUCLEOTIDE SEQUENCE [LARGE SCALE GENOMIC DNA]</scope>
    <source>
        <strain evidence="1">cv. AL8/78</strain>
    </source>
</reference>
<dbReference type="Gramene" id="AET6Gv20531900.40">
    <property type="protein sequence ID" value="AET6Gv20531900.40"/>
    <property type="gene ID" value="AET6Gv20531900"/>
</dbReference>